<evidence type="ECO:0000256" key="6">
    <source>
        <dbReference type="ARBA" id="ARBA00023160"/>
    </source>
</evidence>
<keyword evidence="1 7" id="KW-0596">Phosphopantetheine</keyword>
<organism evidence="11 12">
    <name type="scientific">Caproiciproducens galactitolivorans</name>
    <dbReference type="NCBI Taxonomy" id="642589"/>
    <lineage>
        <taxon>Bacteria</taxon>
        <taxon>Bacillati</taxon>
        <taxon>Bacillota</taxon>
        <taxon>Clostridia</taxon>
        <taxon>Eubacteriales</taxon>
        <taxon>Acutalibacteraceae</taxon>
        <taxon>Caproiciproducens</taxon>
    </lineage>
</organism>
<dbReference type="NCBIfam" id="TIGR00517">
    <property type="entry name" value="acyl_carrier"/>
    <property type="match status" value="1"/>
</dbReference>
<dbReference type="EMBL" id="JAPOHA010000005">
    <property type="protein sequence ID" value="MCY1713877.1"/>
    <property type="molecule type" value="Genomic_DNA"/>
</dbReference>
<dbReference type="Proteomes" id="UP001082703">
    <property type="component" value="Unassembled WGS sequence"/>
</dbReference>
<gene>
    <name evidence="7 11" type="primary">acpP</name>
    <name evidence="11" type="ORF">OUY18_06375</name>
</gene>
<evidence type="ECO:0000256" key="7">
    <source>
        <dbReference type="HAMAP-Rule" id="MF_01217"/>
    </source>
</evidence>
<evidence type="ECO:0000313" key="11">
    <source>
        <dbReference type="EMBL" id="MCY1713877.1"/>
    </source>
</evidence>
<keyword evidence="7" id="KW-0963">Cytoplasm</keyword>
<keyword evidence="12" id="KW-1185">Reference proteome</keyword>
<evidence type="ECO:0000256" key="5">
    <source>
        <dbReference type="ARBA" id="ARBA00023098"/>
    </source>
</evidence>
<feature type="modified residue" description="O-(pantetheine 4'-phosphoryl)serine" evidence="7">
    <location>
        <position position="35"/>
    </location>
</feature>
<dbReference type="NCBIfam" id="NF002150">
    <property type="entry name" value="PRK00982.1-4"/>
    <property type="match status" value="1"/>
</dbReference>
<keyword evidence="3 7" id="KW-0597">Phosphoprotein</keyword>
<comment type="pathway">
    <text evidence="7 9">Lipid metabolism; fatty acid biosynthesis.</text>
</comment>
<keyword evidence="4 7" id="KW-0276">Fatty acid metabolism</keyword>
<feature type="domain" description="Carrier" evidence="10">
    <location>
        <begin position="1"/>
        <end position="75"/>
    </location>
</feature>
<evidence type="ECO:0000259" key="10">
    <source>
        <dbReference type="PROSITE" id="PS50075"/>
    </source>
</evidence>
<dbReference type="RefSeq" id="WP_268057922.1">
    <property type="nucleotide sequence ID" value="NZ_JAPOHA010000005.1"/>
</dbReference>
<dbReference type="Gene3D" id="1.10.1200.10">
    <property type="entry name" value="ACP-like"/>
    <property type="match status" value="1"/>
</dbReference>
<dbReference type="PROSITE" id="PS00012">
    <property type="entry name" value="PHOSPHOPANTETHEINE"/>
    <property type="match status" value="1"/>
</dbReference>
<comment type="PTM">
    <text evidence="9">4'-phosphopantetheine is transferred from CoA to a specific serine of apo-ACP by acpS.</text>
</comment>
<comment type="caution">
    <text evidence="11">The sequence shown here is derived from an EMBL/GenBank/DDBJ whole genome shotgun (WGS) entry which is preliminary data.</text>
</comment>
<protein>
    <recommendedName>
        <fullName evidence="7 8">Acyl carrier protein</fullName>
        <shortName evidence="7">ACP</shortName>
    </recommendedName>
</protein>
<comment type="PTM">
    <text evidence="7">4'-phosphopantetheine is transferred from CoA to a specific serine of apo-ACP by AcpS. This modification is essential for activity because fatty acids are bound in thioester linkage to the sulfhydryl of the prosthetic group.</text>
</comment>
<keyword evidence="2 7" id="KW-0444">Lipid biosynthesis</keyword>
<keyword evidence="5 7" id="KW-0443">Lipid metabolism</keyword>
<sequence>MVFEKVKAILSEQFDVEEDSITADTSIADDLGADSLDVVDLLMSIEDEFEIEVPDEEIDNIKTVGELVKYIEDNV</sequence>
<keyword evidence="6 7" id="KW-0275">Fatty acid biosynthesis</keyword>
<comment type="subcellular location">
    <subcellularLocation>
        <location evidence="7">Cytoplasm</location>
    </subcellularLocation>
</comment>
<comment type="function">
    <text evidence="7 9">Carrier of the growing fatty acid chain in fatty acid biosynthesis.</text>
</comment>
<dbReference type="InterPro" id="IPR003231">
    <property type="entry name" value="ACP"/>
</dbReference>
<evidence type="ECO:0000256" key="4">
    <source>
        <dbReference type="ARBA" id="ARBA00022832"/>
    </source>
</evidence>
<evidence type="ECO:0000256" key="1">
    <source>
        <dbReference type="ARBA" id="ARBA00022450"/>
    </source>
</evidence>
<dbReference type="NCBIfam" id="NF002148">
    <property type="entry name" value="PRK00982.1-2"/>
    <property type="match status" value="1"/>
</dbReference>
<evidence type="ECO:0000313" key="12">
    <source>
        <dbReference type="Proteomes" id="UP001082703"/>
    </source>
</evidence>
<dbReference type="PANTHER" id="PTHR20863">
    <property type="entry name" value="ACYL CARRIER PROTEIN"/>
    <property type="match status" value="1"/>
</dbReference>
<dbReference type="InterPro" id="IPR009081">
    <property type="entry name" value="PP-bd_ACP"/>
</dbReference>
<name>A0ABT4BSL3_9FIRM</name>
<evidence type="ECO:0000256" key="9">
    <source>
        <dbReference type="RuleBase" id="RU003545"/>
    </source>
</evidence>
<dbReference type="InterPro" id="IPR006162">
    <property type="entry name" value="Ppantetheine_attach_site"/>
</dbReference>
<dbReference type="PANTHER" id="PTHR20863:SF76">
    <property type="entry name" value="CARRIER DOMAIN-CONTAINING PROTEIN"/>
    <property type="match status" value="1"/>
</dbReference>
<dbReference type="SUPFAM" id="SSF47336">
    <property type="entry name" value="ACP-like"/>
    <property type="match status" value="1"/>
</dbReference>
<evidence type="ECO:0000256" key="3">
    <source>
        <dbReference type="ARBA" id="ARBA00022553"/>
    </source>
</evidence>
<reference evidence="11 12" key="1">
    <citation type="submission" date="2022-11" db="EMBL/GenBank/DDBJ databases">
        <authorList>
            <person name="Caiyu Z."/>
        </authorList>
    </citation>
    <scope>NUCLEOTIDE SEQUENCE [LARGE SCALE GENOMIC DNA]</scope>
    <source>
        <strain evidence="11 12">YR-4</strain>
    </source>
</reference>
<dbReference type="InterPro" id="IPR036736">
    <property type="entry name" value="ACP-like_sf"/>
</dbReference>
<comment type="similarity">
    <text evidence="7">Belongs to the acyl carrier protein (ACP) family.</text>
</comment>
<dbReference type="PROSITE" id="PS50075">
    <property type="entry name" value="CARRIER"/>
    <property type="match status" value="1"/>
</dbReference>
<accession>A0ABT4BSL3</accession>
<evidence type="ECO:0000256" key="2">
    <source>
        <dbReference type="ARBA" id="ARBA00022516"/>
    </source>
</evidence>
<proteinExistence type="inferred from homology"/>
<dbReference type="HAMAP" id="MF_01217">
    <property type="entry name" value="Acyl_carrier"/>
    <property type="match status" value="1"/>
</dbReference>
<dbReference type="Pfam" id="PF00550">
    <property type="entry name" value="PP-binding"/>
    <property type="match status" value="1"/>
</dbReference>
<evidence type="ECO:0000256" key="8">
    <source>
        <dbReference type="NCBIfam" id="TIGR00517"/>
    </source>
</evidence>